<sequence>MSRFIRLDIELTDKTAPKVPTIDPIETDGSIFLWDAAIASLEAVPANGVHMANQLLDLGQATTGTDTYFFATSNPSTPAASLFTEVTAKGGIHVLPSQVNQTGSNEAWRMASNSNLTAWLNSHPDKSLYVSVWRRITRAKVAGKISSTFHQAMNTTNYRWHMQGGTRLYPETITELRSTPAGSDELSSNVGQPSIRNGRVDGSQGTGVTSVSYPVELGSGTFGAWAGTALNSSPGMVIYRLYLEDLDQSGRTYEEVDAIDYALFQAAFAEGGKFHGDTWTDPATFP</sequence>
<gene>
    <name evidence="2" type="ORF">GAK30_01575</name>
</gene>
<accession>A0A7V8FPR5</accession>
<comment type="caution">
    <text evidence="2">The sequence shown here is derived from an EMBL/GenBank/DDBJ whole genome shotgun (WGS) entry which is preliminary data.</text>
</comment>
<name>A0A7V8FPR5_9BURK</name>
<reference evidence="3" key="1">
    <citation type="journal article" date="2020" name="MBio">
        <title>Horizontal gene transfer to a defensive symbiont with a reduced genome amongst a multipartite beetle microbiome.</title>
        <authorList>
            <person name="Waterworth S.C."/>
            <person name="Florez L.V."/>
            <person name="Rees E.R."/>
            <person name="Hertweck C."/>
            <person name="Kaltenpoth M."/>
            <person name="Kwan J.C."/>
        </authorList>
    </citation>
    <scope>NUCLEOTIDE SEQUENCE [LARGE SCALE GENOMIC DNA]</scope>
</reference>
<evidence type="ECO:0008006" key="4">
    <source>
        <dbReference type="Google" id="ProtNLM"/>
    </source>
</evidence>
<proteinExistence type="predicted"/>
<dbReference type="Proteomes" id="UP000461670">
    <property type="component" value="Unassembled WGS sequence"/>
</dbReference>
<protein>
    <recommendedName>
        <fullName evidence="4">Minor tail protein</fullName>
    </recommendedName>
</protein>
<evidence type="ECO:0000313" key="3">
    <source>
        <dbReference type="Proteomes" id="UP000461670"/>
    </source>
</evidence>
<feature type="compositionally biased region" description="Polar residues" evidence="1">
    <location>
        <begin position="179"/>
        <end position="195"/>
    </location>
</feature>
<dbReference type="AlphaFoldDB" id="A0A7V8FPR5"/>
<feature type="region of interest" description="Disordered" evidence="1">
    <location>
        <begin position="179"/>
        <end position="207"/>
    </location>
</feature>
<evidence type="ECO:0000313" key="2">
    <source>
        <dbReference type="EMBL" id="KAF1021886.1"/>
    </source>
</evidence>
<dbReference type="EMBL" id="WNDQ01000017">
    <property type="protein sequence ID" value="KAF1021886.1"/>
    <property type="molecule type" value="Genomic_DNA"/>
</dbReference>
<evidence type="ECO:0000256" key="1">
    <source>
        <dbReference type="SAM" id="MobiDB-lite"/>
    </source>
</evidence>
<organism evidence="2 3">
    <name type="scientific">Paracidovorax wautersii</name>
    <dbReference type="NCBI Taxonomy" id="1177982"/>
    <lineage>
        <taxon>Bacteria</taxon>
        <taxon>Pseudomonadati</taxon>
        <taxon>Pseudomonadota</taxon>
        <taxon>Betaproteobacteria</taxon>
        <taxon>Burkholderiales</taxon>
        <taxon>Comamonadaceae</taxon>
        <taxon>Paracidovorax</taxon>
    </lineage>
</organism>